<sequence length="44" mass="5261">MDRVHQEVAFLGRHVHWTLHELLTLDHGTRLRWVDEVAQSIEND</sequence>
<evidence type="ECO:0000259" key="1">
    <source>
        <dbReference type="Pfam" id="PF20546"/>
    </source>
</evidence>
<accession>A0A239C5X3</accession>
<proteinExistence type="predicted"/>
<dbReference type="Proteomes" id="UP000198386">
    <property type="component" value="Unassembled WGS sequence"/>
</dbReference>
<dbReference type="Pfam" id="PF20546">
    <property type="entry name" value="DUF6760"/>
    <property type="match status" value="1"/>
</dbReference>
<keyword evidence="3" id="KW-1185">Reference proteome</keyword>
<dbReference type="InterPro" id="IPR046648">
    <property type="entry name" value="DUF6760"/>
</dbReference>
<gene>
    <name evidence="2" type="ORF">SAMN04488107_1629</name>
</gene>
<dbReference type="AlphaFoldDB" id="A0A239C5X3"/>
<dbReference type="EMBL" id="FZOH01000002">
    <property type="protein sequence ID" value="SNS15292.1"/>
    <property type="molecule type" value="Genomic_DNA"/>
</dbReference>
<name>A0A239C5X3_9ACTN</name>
<dbReference type="RefSeq" id="WP_281252204.1">
    <property type="nucleotide sequence ID" value="NZ_FZOH01000002.1"/>
</dbReference>
<evidence type="ECO:0000313" key="3">
    <source>
        <dbReference type="Proteomes" id="UP000198386"/>
    </source>
</evidence>
<organism evidence="2 3">
    <name type="scientific">Geodermatophilus saharensis</name>
    <dbReference type="NCBI Taxonomy" id="1137994"/>
    <lineage>
        <taxon>Bacteria</taxon>
        <taxon>Bacillati</taxon>
        <taxon>Actinomycetota</taxon>
        <taxon>Actinomycetes</taxon>
        <taxon>Geodermatophilales</taxon>
        <taxon>Geodermatophilaceae</taxon>
        <taxon>Geodermatophilus</taxon>
    </lineage>
</organism>
<reference evidence="3" key="1">
    <citation type="submission" date="2017-06" db="EMBL/GenBank/DDBJ databases">
        <authorList>
            <person name="Varghese N."/>
            <person name="Submissions S."/>
        </authorList>
    </citation>
    <scope>NUCLEOTIDE SEQUENCE [LARGE SCALE GENOMIC DNA]</scope>
    <source>
        <strain evidence="3">DSM 45423</strain>
    </source>
</reference>
<feature type="domain" description="DUF6760" evidence="1">
    <location>
        <begin position="3"/>
        <end position="40"/>
    </location>
</feature>
<protein>
    <recommendedName>
        <fullName evidence="1">DUF6760 domain-containing protein</fullName>
    </recommendedName>
</protein>
<evidence type="ECO:0000313" key="2">
    <source>
        <dbReference type="EMBL" id="SNS15292.1"/>
    </source>
</evidence>